<organism evidence="1 2">
    <name type="scientific">Pisolithus microcarpus 441</name>
    <dbReference type="NCBI Taxonomy" id="765257"/>
    <lineage>
        <taxon>Eukaryota</taxon>
        <taxon>Fungi</taxon>
        <taxon>Dikarya</taxon>
        <taxon>Basidiomycota</taxon>
        <taxon>Agaricomycotina</taxon>
        <taxon>Agaricomycetes</taxon>
        <taxon>Agaricomycetidae</taxon>
        <taxon>Boletales</taxon>
        <taxon>Sclerodermatineae</taxon>
        <taxon>Pisolithaceae</taxon>
        <taxon>Pisolithus</taxon>
    </lineage>
</organism>
<sequence>MGTSQSNLRHPTSPSLYATHVMLPRPEASRLYYIPPSVPLQPNGYEIPAAPPPGIPADMPHYPNVVSIPRPPQM</sequence>
<dbReference type="EMBL" id="KN833791">
    <property type="protein sequence ID" value="KIK19090.1"/>
    <property type="molecule type" value="Genomic_DNA"/>
</dbReference>
<reference evidence="1 2" key="1">
    <citation type="submission" date="2014-04" db="EMBL/GenBank/DDBJ databases">
        <authorList>
            <consortium name="DOE Joint Genome Institute"/>
            <person name="Kuo A."/>
            <person name="Kohler A."/>
            <person name="Costa M.D."/>
            <person name="Nagy L.G."/>
            <person name="Floudas D."/>
            <person name="Copeland A."/>
            <person name="Barry K.W."/>
            <person name="Cichocki N."/>
            <person name="Veneault-Fourrey C."/>
            <person name="LaButti K."/>
            <person name="Lindquist E.A."/>
            <person name="Lipzen A."/>
            <person name="Lundell T."/>
            <person name="Morin E."/>
            <person name="Murat C."/>
            <person name="Sun H."/>
            <person name="Tunlid A."/>
            <person name="Henrissat B."/>
            <person name="Grigoriev I.V."/>
            <person name="Hibbett D.S."/>
            <person name="Martin F."/>
            <person name="Nordberg H.P."/>
            <person name="Cantor M.N."/>
            <person name="Hua S.X."/>
        </authorList>
    </citation>
    <scope>NUCLEOTIDE SEQUENCE [LARGE SCALE GENOMIC DNA]</scope>
    <source>
        <strain evidence="1 2">441</strain>
    </source>
</reference>
<dbReference type="AlphaFoldDB" id="A0A0C9Y310"/>
<accession>A0A0C9Y310</accession>
<gene>
    <name evidence="1" type="ORF">PISMIDRAFT_683504</name>
</gene>
<keyword evidence="2" id="KW-1185">Reference proteome</keyword>
<name>A0A0C9Y310_9AGAM</name>
<proteinExistence type="predicted"/>
<dbReference type="HOGENOM" id="CLU_2688720_0_0_1"/>
<dbReference type="Proteomes" id="UP000054018">
    <property type="component" value="Unassembled WGS sequence"/>
</dbReference>
<evidence type="ECO:0000313" key="1">
    <source>
        <dbReference type="EMBL" id="KIK19090.1"/>
    </source>
</evidence>
<reference evidence="2" key="2">
    <citation type="submission" date="2015-01" db="EMBL/GenBank/DDBJ databases">
        <title>Evolutionary Origins and Diversification of the Mycorrhizal Mutualists.</title>
        <authorList>
            <consortium name="DOE Joint Genome Institute"/>
            <consortium name="Mycorrhizal Genomics Consortium"/>
            <person name="Kohler A."/>
            <person name="Kuo A."/>
            <person name="Nagy L.G."/>
            <person name="Floudas D."/>
            <person name="Copeland A."/>
            <person name="Barry K.W."/>
            <person name="Cichocki N."/>
            <person name="Veneault-Fourrey C."/>
            <person name="LaButti K."/>
            <person name="Lindquist E.A."/>
            <person name="Lipzen A."/>
            <person name="Lundell T."/>
            <person name="Morin E."/>
            <person name="Murat C."/>
            <person name="Riley R."/>
            <person name="Ohm R."/>
            <person name="Sun H."/>
            <person name="Tunlid A."/>
            <person name="Henrissat B."/>
            <person name="Grigoriev I.V."/>
            <person name="Hibbett D.S."/>
            <person name="Martin F."/>
        </authorList>
    </citation>
    <scope>NUCLEOTIDE SEQUENCE [LARGE SCALE GENOMIC DNA]</scope>
    <source>
        <strain evidence="2">441</strain>
    </source>
</reference>
<protein>
    <submittedName>
        <fullName evidence="1">Uncharacterized protein</fullName>
    </submittedName>
</protein>
<evidence type="ECO:0000313" key="2">
    <source>
        <dbReference type="Proteomes" id="UP000054018"/>
    </source>
</evidence>